<dbReference type="AlphaFoldDB" id="A0AB32WC82"/>
<protein>
    <submittedName>
        <fullName evidence="3">Uncharacterized protein LOC18611714</fullName>
    </submittedName>
</protein>
<gene>
    <name evidence="3" type="primary">LOC18611714</name>
</gene>
<proteinExistence type="predicted"/>
<feature type="region of interest" description="Disordered" evidence="1">
    <location>
        <begin position="21"/>
        <end position="41"/>
    </location>
</feature>
<dbReference type="GeneID" id="18611714"/>
<dbReference type="Pfam" id="PF12023">
    <property type="entry name" value="DUF3511"/>
    <property type="match status" value="1"/>
</dbReference>
<reference evidence="2" key="1">
    <citation type="journal article" date="1997" name="Nucleic Acids Res.">
        <title>tRNAscan-SE: a program for improved detection of transfer RNA genes in genomic sequence.</title>
        <authorList>
            <person name="Lowe T.M."/>
            <person name="Eddy S.R."/>
        </authorList>
    </citation>
    <scope>NUCLEOTIDE SEQUENCE [LARGE SCALE GENOMIC DNA]</scope>
    <source>
        <strain evidence="2">r\B97-61/B2</strain>
    </source>
</reference>
<evidence type="ECO:0000313" key="2">
    <source>
        <dbReference type="Proteomes" id="UP000694886"/>
    </source>
</evidence>
<evidence type="ECO:0000256" key="1">
    <source>
        <dbReference type="SAM" id="MobiDB-lite"/>
    </source>
</evidence>
<organism evidence="2 3">
    <name type="scientific">Theobroma cacao</name>
    <name type="common">Cacao</name>
    <name type="synonym">Cocoa</name>
    <dbReference type="NCBI Taxonomy" id="3641"/>
    <lineage>
        <taxon>Eukaryota</taxon>
        <taxon>Viridiplantae</taxon>
        <taxon>Streptophyta</taxon>
        <taxon>Embryophyta</taxon>
        <taxon>Tracheophyta</taxon>
        <taxon>Spermatophyta</taxon>
        <taxon>Magnoliopsida</taxon>
        <taxon>eudicotyledons</taxon>
        <taxon>Gunneridae</taxon>
        <taxon>Pentapetalae</taxon>
        <taxon>rosids</taxon>
        <taxon>malvids</taxon>
        <taxon>Malvales</taxon>
        <taxon>Malvaceae</taxon>
        <taxon>Byttnerioideae</taxon>
        <taxon>Theobroma</taxon>
    </lineage>
</organism>
<reference evidence="3" key="2">
    <citation type="submission" date="2025-08" db="UniProtKB">
        <authorList>
            <consortium name="RefSeq"/>
        </authorList>
    </citation>
    <scope>IDENTIFICATION</scope>
</reference>
<dbReference type="RefSeq" id="XP_017976489.1">
    <property type="nucleotide sequence ID" value="XM_018121000.1"/>
</dbReference>
<accession>A0AB32WC82</accession>
<evidence type="ECO:0000313" key="3">
    <source>
        <dbReference type="RefSeq" id="XP_017976489.1"/>
    </source>
</evidence>
<dbReference type="Gramene" id="Tc01v2_t010050.1">
    <property type="protein sequence ID" value="Tc01v2_p010050.1"/>
    <property type="gene ID" value="Tc01v2_g010050"/>
</dbReference>
<dbReference type="InterPro" id="IPR021899">
    <property type="entry name" value="DUF3511"/>
</dbReference>
<name>A0AB32WC82_THECC</name>
<feature type="compositionally biased region" description="Polar residues" evidence="1">
    <location>
        <begin position="23"/>
        <end position="34"/>
    </location>
</feature>
<sequence>MEKSKSFSGYSEVRRGIEDRTKSYSFNGPVSSSKADVLATSGNPELKRRKRVASYNMYSMEGIYTTNRQDWKNVFKSKRVLGEELRTKKEKKERIGDSHTDGNSLVAAVQLHFKTNVKLILAFTVNLCICIHPLFDLNHIVVYFQAEILQ</sequence>
<dbReference type="KEGG" id="tcc:18611714"/>
<dbReference type="Proteomes" id="UP000694886">
    <property type="component" value="Chromosome 1"/>
</dbReference>